<feature type="domain" description="BON" evidence="3">
    <location>
        <begin position="48"/>
        <end position="116"/>
    </location>
</feature>
<dbReference type="PANTHER" id="PTHR34606:SF15">
    <property type="entry name" value="BON DOMAIN-CONTAINING PROTEIN"/>
    <property type="match status" value="1"/>
</dbReference>
<dbReference type="InterPro" id="IPR007055">
    <property type="entry name" value="BON_dom"/>
</dbReference>
<feature type="chain" id="PRO_5045078272" description="BON domain-containing protein" evidence="2">
    <location>
        <begin position="21"/>
        <end position="252"/>
    </location>
</feature>
<sequence>MSRSILYRGLLPLVAMLGVAACVPMDSNSGAATSGFMGERRSPEGAIEDNVLAMKLRSYYMRSDKVSAANINVSVYQGAVLLTGTAASQAEIDSAISIAKATRGVVKVHSELKVQHATFGELTKDAWYTNEVKIRLLADEQVRGLDIHVETTKAVVYLTGTAQSVSERNRAVEVARQVGGVKEVVSYIEIDPKAQQVHRSESGRKESGRATTRQGGEGEGVKAPEVTRPGGATDAGAAGVSKRSDGTVDSKF</sequence>
<name>A0ABQ0CDG9_9PROT</name>
<feature type="compositionally biased region" description="Basic and acidic residues" evidence="1">
    <location>
        <begin position="242"/>
        <end position="252"/>
    </location>
</feature>
<keyword evidence="2" id="KW-0732">Signal</keyword>
<feature type="region of interest" description="Disordered" evidence="1">
    <location>
        <begin position="195"/>
        <end position="252"/>
    </location>
</feature>
<dbReference type="Proteomes" id="UP001628193">
    <property type="component" value="Unassembled WGS sequence"/>
</dbReference>
<reference evidence="4 5" key="1">
    <citation type="submission" date="2024-05" db="EMBL/GenBank/DDBJ databases">
        <authorList>
            <consortium name="Candidatus Magnetaquicoccaceae bacterium FCR-1 genome sequencing consortium"/>
            <person name="Shimoshige H."/>
            <person name="Shimamura S."/>
            <person name="Taoka A."/>
            <person name="Kobayashi H."/>
            <person name="Maekawa T."/>
        </authorList>
    </citation>
    <scope>NUCLEOTIDE SEQUENCE [LARGE SCALE GENOMIC DNA]</scope>
    <source>
        <strain evidence="4 5">FCR-1</strain>
    </source>
</reference>
<feature type="signal peptide" evidence="2">
    <location>
        <begin position="1"/>
        <end position="20"/>
    </location>
</feature>
<dbReference type="PANTHER" id="PTHR34606">
    <property type="entry name" value="BON DOMAIN-CONTAINING PROTEIN"/>
    <property type="match status" value="1"/>
</dbReference>
<evidence type="ECO:0000313" key="5">
    <source>
        <dbReference type="Proteomes" id="UP001628193"/>
    </source>
</evidence>
<reference evidence="4 5" key="2">
    <citation type="submission" date="2024-09" db="EMBL/GenBank/DDBJ databases">
        <title>Draft genome sequence of Candidatus Magnetaquicoccaceae bacterium FCR-1.</title>
        <authorList>
            <person name="Shimoshige H."/>
            <person name="Shimamura S."/>
            <person name="Taoka A."/>
            <person name="Kobayashi H."/>
            <person name="Maekawa T."/>
        </authorList>
    </citation>
    <scope>NUCLEOTIDE SEQUENCE [LARGE SCALE GENOMIC DNA]</scope>
    <source>
        <strain evidence="4 5">FCR-1</strain>
    </source>
</reference>
<dbReference type="SMART" id="SM00749">
    <property type="entry name" value="BON"/>
    <property type="match status" value="2"/>
</dbReference>
<evidence type="ECO:0000259" key="3">
    <source>
        <dbReference type="PROSITE" id="PS50914"/>
    </source>
</evidence>
<evidence type="ECO:0000313" key="4">
    <source>
        <dbReference type="EMBL" id="GAB0058944.1"/>
    </source>
</evidence>
<keyword evidence="5" id="KW-1185">Reference proteome</keyword>
<proteinExistence type="predicted"/>
<protein>
    <recommendedName>
        <fullName evidence="3">BON domain-containing protein</fullName>
    </recommendedName>
</protein>
<feature type="domain" description="BON" evidence="3">
    <location>
        <begin position="124"/>
        <end position="192"/>
    </location>
</feature>
<dbReference type="PROSITE" id="PS50914">
    <property type="entry name" value="BON"/>
    <property type="match status" value="2"/>
</dbReference>
<dbReference type="InterPro" id="IPR051686">
    <property type="entry name" value="Lipoprotein_DolP"/>
</dbReference>
<dbReference type="Gene3D" id="3.30.1340.30">
    <property type="match status" value="2"/>
</dbReference>
<feature type="compositionally biased region" description="Basic and acidic residues" evidence="1">
    <location>
        <begin position="198"/>
        <end position="208"/>
    </location>
</feature>
<gene>
    <name evidence="4" type="ORF">SIID45300_03304</name>
</gene>
<comment type="caution">
    <text evidence="4">The sequence shown here is derived from an EMBL/GenBank/DDBJ whole genome shotgun (WGS) entry which is preliminary data.</text>
</comment>
<dbReference type="InterPro" id="IPR014004">
    <property type="entry name" value="Transpt-assoc_nodulatn_dom_bac"/>
</dbReference>
<organism evidence="4 5">
    <name type="scientific">Candidatus Magnetaquiglobus chichijimensis</name>
    <dbReference type="NCBI Taxonomy" id="3141448"/>
    <lineage>
        <taxon>Bacteria</taxon>
        <taxon>Pseudomonadati</taxon>
        <taxon>Pseudomonadota</taxon>
        <taxon>Magnetococcia</taxon>
        <taxon>Magnetococcales</taxon>
        <taxon>Candidatus Magnetaquicoccaceae</taxon>
        <taxon>Candidatus Magnetaquiglobus</taxon>
    </lineage>
</organism>
<dbReference type="PROSITE" id="PS51257">
    <property type="entry name" value="PROKAR_LIPOPROTEIN"/>
    <property type="match status" value="1"/>
</dbReference>
<accession>A0ABQ0CDG9</accession>
<evidence type="ECO:0000256" key="2">
    <source>
        <dbReference type="SAM" id="SignalP"/>
    </source>
</evidence>
<evidence type="ECO:0000256" key="1">
    <source>
        <dbReference type="SAM" id="MobiDB-lite"/>
    </source>
</evidence>
<dbReference type="RefSeq" id="WP_420906661.1">
    <property type="nucleotide sequence ID" value="NZ_BAAFGK010000005.1"/>
</dbReference>
<dbReference type="Pfam" id="PF04972">
    <property type="entry name" value="BON"/>
    <property type="match status" value="2"/>
</dbReference>
<dbReference type="EMBL" id="BAAFGK010000005">
    <property type="protein sequence ID" value="GAB0058944.1"/>
    <property type="molecule type" value="Genomic_DNA"/>
</dbReference>